<reference evidence="2" key="2">
    <citation type="journal article" date="2023" name="IMA Fungus">
        <title>Comparative genomic study of the Penicillium genus elucidates a diverse pangenome and 15 lateral gene transfer events.</title>
        <authorList>
            <person name="Petersen C."/>
            <person name="Sorensen T."/>
            <person name="Nielsen M.R."/>
            <person name="Sondergaard T.E."/>
            <person name="Sorensen J.L."/>
            <person name="Fitzpatrick D.A."/>
            <person name="Frisvad J.C."/>
            <person name="Nielsen K.L."/>
        </authorList>
    </citation>
    <scope>NUCLEOTIDE SEQUENCE</scope>
    <source>
        <strain evidence="2">IBT 26290</strain>
    </source>
</reference>
<dbReference type="EMBL" id="JAPQKN010000003">
    <property type="protein sequence ID" value="KAJ5166217.1"/>
    <property type="molecule type" value="Genomic_DNA"/>
</dbReference>
<sequence length="331" mass="35727">MTEASVAREKLLLAVYADQRFVQLELEVTLANSTLSWSRDPIVVEDVAASTPDATKLSSAIQVLVKLTWPESYRFPVGSEPTCRRYLQPPRGSDNGKVFIEQVVEDLDADTNGDGQTEGSRDSNVTAGLERRKIDRRVGEGEATAKQESTLSVDFEGGRGIKLDIWSNAQEGSRAEIRNTLLEESGFEGFAESNIGIDTEGGADLKVSVNINGTSDTAVNTEDVDRVRRSVFRVVASKVVNKQLLTPGASMVVHERVQTGLNFVNDGLGGGRHVIVGNNSSSLNVVDDGNRISGNGLGDRDNNGCDLSSDRFNSTSHVGNNRNNSRRTSLG</sequence>
<dbReference type="Proteomes" id="UP001149163">
    <property type="component" value="Unassembled WGS sequence"/>
</dbReference>
<protein>
    <submittedName>
        <fullName evidence="2">Uncharacterized protein</fullName>
    </submittedName>
</protein>
<name>A0A9W9I754_9EURO</name>
<evidence type="ECO:0000313" key="3">
    <source>
        <dbReference type="Proteomes" id="UP001149163"/>
    </source>
</evidence>
<dbReference type="GeneID" id="81426299"/>
<gene>
    <name evidence="2" type="ORF">N7482_004998</name>
</gene>
<proteinExistence type="predicted"/>
<feature type="region of interest" description="Disordered" evidence="1">
    <location>
        <begin position="293"/>
        <end position="331"/>
    </location>
</feature>
<keyword evidence="3" id="KW-1185">Reference proteome</keyword>
<comment type="caution">
    <text evidence="2">The sequence shown here is derived from an EMBL/GenBank/DDBJ whole genome shotgun (WGS) entry which is preliminary data.</text>
</comment>
<feature type="compositionally biased region" description="Polar residues" evidence="1">
    <location>
        <begin position="310"/>
        <end position="331"/>
    </location>
</feature>
<organism evidence="2 3">
    <name type="scientific">Penicillium canariense</name>
    <dbReference type="NCBI Taxonomy" id="189055"/>
    <lineage>
        <taxon>Eukaryota</taxon>
        <taxon>Fungi</taxon>
        <taxon>Dikarya</taxon>
        <taxon>Ascomycota</taxon>
        <taxon>Pezizomycotina</taxon>
        <taxon>Eurotiomycetes</taxon>
        <taxon>Eurotiomycetidae</taxon>
        <taxon>Eurotiales</taxon>
        <taxon>Aspergillaceae</taxon>
        <taxon>Penicillium</taxon>
    </lineage>
</organism>
<dbReference type="AlphaFoldDB" id="A0A9W9I754"/>
<reference evidence="2" key="1">
    <citation type="submission" date="2022-11" db="EMBL/GenBank/DDBJ databases">
        <authorList>
            <person name="Petersen C."/>
        </authorList>
    </citation>
    <scope>NUCLEOTIDE SEQUENCE</scope>
    <source>
        <strain evidence="2">IBT 26290</strain>
    </source>
</reference>
<dbReference type="RefSeq" id="XP_056542678.1">
    <property type="nucleotide sequence ID" value="XM_056687123.1"/>
</dbReference>
<evidence type="ECO:0000313" key="2">
    <source>
        <dbReference type="EMBL" id="KAJ5166217.1"/>
    </source>
</evidence>
<evidence type="ECO:0000256" key="1">
    <source>
        <dbReference type="SAM" id="MobiDB-lite"/>
    </source>
</evidence>
<accession>A0A9W9I754</accession>